<evidence type="ECO:0000313" key="2">
    <source>
        <dbReference type="Proteomes" id="UP000078476"/>
    </source>
</evidence>
<accession>A0A177NQU7</accession>
<dbReference type="EMBL" id="LUUI01000049">
    <property type="protein sequence ID" value="OAI20345.1"/>
    <property type="molecule type" value="Genomic_DNA"/>
</dbReference>
<dbReference type="STRING" id="980561.A1359_21150"/>
<gene>
    <name evidence="1" type="ORF">A1359_21150</name>
</gene>
<evidence type="ECO:0000313" key="1">
    <source>
        <dbReference type="EMBL" id="OAI20345.1"/>
    </source>
</evidence>
<organism evidence="1 2">
    <name type="scientific">Methylomonas lenta</name>
    <dbReference type="NCBI Taxonomy" id="980561"/>
    <lineage>
        <taxon>Bacteria</taxon>
        <taxon>Pseudomonadati</taxon>
        <taxon>Pseudomonadota</taxon>
        <taxon>Gammaproteobacteria</taxon>
        <taxon>Methylococcales</taxon>
        <taxon>Methylococcaceae</taxon>
        <taxon>Methylomonas</taxon>
    </lineage>
</organism>
<sequence length="68" mass="7837">MIYLKKNGWKTRKLGVLAVLRLGWRTPLGYAIHAAKTVPIRGNMAARTAARKQIYTSRKCEQYFGKER</sequence>
<reference evidence="1 2" key="1">
    <citation type="submission" date="2016-03" db="EMBL/GenBank/DDBJ databases">
        <authorList>
            <person name="Ploux O."/>
        </authorList>
    </citation>
    <scope>NUCLEOTIDE SEQUENCE [LARGE SCALE GENOMIC DNA]</scope>
    <source>
        <strain evidence="1 2">R-45370</strain>
    </source>
</reference>
<dbReference type="Proteomes" id="UP000078476">
    <property type="component" value="Unassembled WGS sequence"/>
</dbReference>
<name>A0A177NQU7_9GAMM</name>
<proteinExistence type="predicted"/>
<dbReference type="AlphaFoldDB" id="A0A177NQU7"/>
<protein>
    <submittedName>
        <fullName evidence="1">Uncharacterized protein</fullName>
    </submittedName>
</protein>
<comment type="caution">
    <text evidence="1">The sequence shown here is derived from an EMBL/GenBank/DDBJ whole genome shotgun (WGS) entry which is preliminary data.</text>
</comment>
<keyword evidence="2" id="KW-1185">Reference proteome</keyword>